<dbReference type="EMBL" id="NEXA01000012">
    <property type="protein sequence ID" value="PSN96069.1"/>
    <property type="molecule type" value="Genomic_DNA"/>
</dbReference>
<sequence>MNNINLEKLRETIEKLSKDPSLRRTKQTVSGEWNTSDPTKPQFKSSIKTEKGEYTLFADLPVPQGGSALAPAPIPYCLFGIASCFASTLVTVATLEGKKIDRLKLDITADMNMSRVFGLEDAPIIEKVTILVDLKIEGESEEALRTLIRLAEERCPAAYTLTRGTKLEVQLKKS</sequence>
<protein>
    <recommendedName>
        <fullName evidence="4">Osmotically inducible protein OsmC</fullName>
    </recommendedName>
</protein>
<name>A0A2R6BBM8_9ARCH</name>
<dbReference type="InterPro" id="IPR015946">
    <property type="entry name" value="KH_dom-like_a/b"/>
</dbReference>
<gene>
    <name evidence="2" type="ORF">B9P99_00630</name>
</gene>
<dbReference type="Gene3D" id="3.30.300.20">
    <property type="match status" value="1"/>
</dbReference>
<dbReference type="InterPro" id="IPR003718">
    <property type="entry name" value="OsmC/Ohr_fam"/>
</dbReference>
<organism evidence="2 3">
    <name type="scientific">Candidatus Marsarchaeota G1 archaeon OSP_B</name>
    <dbReference type="NCBI Taxonomy" id="1978153"/>
    <lineage>
        <taxon>Archaea</taxon>
        <taxon>Candidatus Marsarchaeota</taxon>
        <taxon>Candidatus Marsarchaeota group 1</taxon>
    </lineage>
</organism>
<dbReference type="Proteomes" id="UP000240838">
    <property type="component" value="Unassembled WGS sequence"/>
</dbReference>
<evidence type="ECO:0000256" key="1">
    <source>
        <dbReference type="SAM" id="MobiDB-lite"/>
    </source>
</evidence>
<feature type="compositionally biased region" description="Polar residues" evidence="1">
    <location>
        <begin position="27"/>
        <end position="45"/>
    </location>
</feature>
<dbReference type="Pfam" id="PF02566">
    <property type="entry name" value="OsmC"/>
    <property type="match status" value="1"/>
</dbReference>
<feature type="region of interest" description="Disordered" evidence="1">
    <location>
        <begin position="18"/>
        <end position="45"/>
    </location>
</feature>
<dbReference type="PANTHER" id="PTHR35368:SF1">
    <property type="entry name" value="HYDROPEROXIDE REDUCTASE"/>
    <property type="match status" value="1"/>
</dbReference>
<dbReference type="AlphaFoldDB" id="A0A2R6BBM8"/>
<evidence type="ECO:0000313" key="3">
    <source>
        <dbReference type="Proteomes" id="UP000240838"/>
    </source>
</evidence>
<reference evidence="2 3" key="1">
    <citation type="submission" date="2017-04" db="EMBL/GenBank/DDBJ databases">
        <title>Novel microbial lineages endemic to geothermal iron-oxide mats fill important gaps in the evolutionary history of Archaea.</title>
        <authorList>
            <person name="Jay Z.J."/>
            <person name="Beam J.P."/>
            <person name="Dlakic M."/>
            <person name="Rusch D.B."/>
            <person name="Kozubal M.A."/>
            <person name="Inskeep W.P."/>
        </authorList>
    </citation>
    <scope>NUCLEOTIDE SEQUENCE [LARGE SCALE GENOMIC DNA]</scope>
    <source>
        <strain evidence="2">OSP_B</strain>
    </source>
</reference>
<evidence type="ECO:0008006" key="4">
    <source>
        <dbReference type="Google" id="ProtNLM"/>
    </source>
</evidence>
<dbReference type="SUPFAM" id="SSF82784">
    <property type="entry name" value="OsmC-like"/>
    <property type="match status" value="1"/>
</dbReference>
<dbReference type="InterPro" id="IPR036102">
    <property type="entry name" value="OsmC/Ohrsf"/>
</dbReference>
<comment type="caution">
    <text evidence="2">The sequence shown here is derived from an EMBL/GenBank/DDBJ whole genome shotgun (WGS) entry which is preliminary data.</text>
</comment>
<proteinExistence type="predicted"/>
<dbReference type="PANTHER" id="PTHR35368">
    <property type="entry name" value="HYDROPEROXIDE REDUCTASE"/>
    <property type="match status" value="1"/>
</dbReference>
<dbReference type="InterPro" id="IPR052924">
    <property type="entry name" value="OsmC/Ohr_hydroprdx_reductase"/>
</dbReference>
<accession>A0A2R6BBM8</accession>
<evidence type="ECO:0000313" key="2">
    <source>
        <dbReference type="EMBL" id="PSN96069.1"/>
    </source>
</evidence>